<accession>A0A6A5VGE5</accession>
<evidence type="ECO:0000256" key="1">
    <source>
        <dbReference type="SAM" id="MobiDB-lite"/>
    </source>
</evidence>
<feature type="region of interest" description="Disordered" evidence="1">
    <location>
        <begin position="1"/>
        <end position="40"/>
    </location>
</feature>
<feature type="region of interest" description="Disordered" evidence="1">
    <location>
        <begin position="69"/>
        <end position="123"/>
    </location>
</feature>
<proteinExistence type="predicted"/>
<feature type="compositionally biased region" description="Basic and acidic residues" evidence="1">
    <location>
        <begin position="27"/>
        <end position="40"/>
    </location>
</feature>
<feature type="compositionally biased region" description="Basic and acidic residues" evidence="1">
    <location>
        <begin position="107"/>
        <end position="117"/>
    </location>
</feature>
<dbReference type="Proteomes" id="UP000800036">
    <property type="component" value="Unassembled WGS sequence"/>
</dbReference>
<protein>
    <submittedName>
        <fullName evidence="2">Uncharacterized protein</fullName>
    </submittedName>
</protein>
<name>A0A6A5VGE5_9PLEO</name>
<evidence type="ECO:0000313" key="2">
    <source>
        <dbReference type="EMBL" id="KAF1976613.1"/>
    </source>
</evidence>
<organism evidence="2 3">
    <name type="scientific">Bimuria novae-zelandiae CBS 107.79</name>
    <dbReference type="NCBI Taxonomy" id="1447943"/>
    <lineage>
        <taxon>Eukaryota</taxon>
        <taxon>Fungi</taxon>
        <taxon>Dikarya</taxon>
        <taxon>Ascomycota</taxon>
        <taxon>Pezizomycotina</taxon>
        <taxon>Dothideomycetes</taxon>
        <taxon>Pleosporomycetidae</taxon>
        <taxon>Pleosporales</taxon>
        <taxon>Massarineae</taxon>
        <taxon>Didymosphaeriaceae</taxon>
        <taxon>Bimuria</taxon>
    </lineage>
</organism>
<feature type="compositionally biased region" description="Low complexity" evidence="1">
    <location>
        <begin position="154"/>
        <end position="164"/>
    </location>
</feature>
<evidence type="ECO:0000313" key="3">
    <source>
        <dbReference type="Proteomes" id="UP000800036"/>
    </source>
</evidence>
<sequence length="177" mass="19557">MEKKRRGKGVLSGWFFPPGRMSRHHNKAAEGEARDKELKAENEQLKRRDLAHLAVQELLVEQWNVGDTIRTEGTIGSLSNTSRIRRDQNPSAQGREGAGRCHQGKGRTPETDGRMGDEMPQDAAVSLFKQIRRQRLWADNSTSDGRDKNDAAEGDNLGELGEGLSATASPSPPKEVD</sequence>
<feature type="region of interest" description="Disordered" evidence="1">
    <location>
        <begin position="136"/>
        <end position="177"/>
    </location>
</feature>
<dbReference type="AlphaFoldDB" id="A0A6A5VGE5"/>
<dbReference type="EMBL" id="ML976666">
    <property type="protein sequence ID" value="KAF1976613.1"/>
    <property type="molecule type" value="Genomic_DNA"/>
</dbReference>
<reference evidence="2" key="1">
    <citation type="journal article" date="2020" name="Stud. Mycol.">
        <title>101 Dothideomycetes genomes: a test case for predicting lifestyles and emergence of pathogens.</title>
        <authorList>
            <person name="Haridas S."/>
            <person name="Albert R."/>
            <person name="Binder M."/>
            <person name="Bloem J."/>
            <person name="Labutti K."/>
            <person name="Salamov A."/>
            <person name="Andreopoulos B."/>
            <person name="Baker S."/>
            <person name="Barry K."/>
            <person name="Bills G."/>
            <person name="Bluhm B."/>
            <person name="Cannon C."/>
            <person name="Castanera R."/>
            <person name="Culley D."/>
            <person name="Daum C."/>
            <person name="Ezra D."/>
            <person name="Gonzalez J."/>
            <person name="Henrissat B."/>
            <person name="Kuo A."/>
            <person name="Liang C."/>
            <person name="Lipzen A."/>
            <person name="Lutzoni F."/>
            <person name="Magnuson J."/>
            <person name="Mondo S."/>
            <person name="Nolan M."/>
            <person name="Ohm R."/>
            <person name="Pangilinan J."/>
            <person name="Park H.-J."/>
            <person name="Ramirez L."/>
            <person name="Alfaro M."/>
            <person name="Sun H."/>
            <person name="Tritt A."/>
            <person name="Yoshinaga Y."/>
            <person name="Zwiers L.-H."/>
            <person name="Turgeon B."/>
            <person name="Goodwin S."/>
            <person name="Spatafora J."/>
            <person name="Crous P."/>
            <person name="Grigoriev I."/>
        </authorList>
    </citation>
    <scope>NUCLEOTIDE SEQUENCE</scope>
    <source>
        <strain evidence="2">CBS 107.79</strain>
    </source>
</reference>
<keyword evidence="3" id="KW-1185">Reference proteome</keyword>
<gene>
    <name evidence="2" type="ORF">BU23DRAFT_565764</name>
</gene>